<feature type="compositionally biased region" description="Acidic residues" evidence="1">
    <location>
        <begin position="27"/>
        <end position="76"/>
    </location>
</feature>
<feature type="domain" description="Bacterial spore germination immunoglobulin-like" evidence="3">
    <location>
        <begin position="89"/>
        <end position="171"/>
    </location>
</feature>
<gene>
    <name evidence="4" type="ORF">ACFSBH_17435</name>
</gene>
<keyword evidence="5" id="KW-1185">Reference proteome</keyword>
<reference evidence="5" key="1">
    <citation type="journal article" date="2019" name="Int. J. Syst. Evol. Microbiol.">
        <title>The Global Catalogue of Microorganisms (GCM) 10K type strain sequencing project: providing services to taxonomists for standard genome sequencing and annotation.</title>
        <authorList>
            <consortium name="The Broad Institute Genomics Platform"/>
            <consortium name="The Broad Institute Genome Sequencing Center for Infectious Disease"/>
            <person name="Wu L."/>
            <person name="Ma J."/>
        </authorList>
    </citation>
    <scope>NUCLEOTIDE SEQUENCE [LARGE SCALE GENOMIC DNA]</scope>
    <source>
        <strain evidence="5">CGMCC 1.12376</strain>
    </source>
</reference>
<sequence length="184" mass="20408">MKKKLFIFMTMLLSSLIVLSACGTGDDNPDTEQPEQEENTSAVDEEATEDESEAPEEDSTEEETEEPDGEETDSEGDGSQIVEENEAFRIFEPAPNTVVDNEFTVRGEARVFEGTVQYEFEDGHNILDEGFVTASAAAPEWGEFEITITFEDVAFDSGTLILYEESAEDGSRQNELLIPVKVEK</sequence>
<feature type="region of interest" description="Disordered" evidence="1">
    <location>
        <begin position="23"/>
        <end position="80"/>
    </location>
</feature>
<dbReference type="RefSeq" id="WP_251516270.1">
    <property type="nucleotide sequence ID" value="NZ_JAMBON010000034.1"/>
</dbReference>
<comment type="caution">
    <text evidence="4">The sequence shown here is derived from an EMBL/GenBank/DDBJ whole genome shotgun (WGS) entry which is preliminary data.</text>
</comment>
<protein>
    <submittedName>
        <fullName evidence="4">Gmad2 immunoglobulin-like domain-containing protein</fullName>
    </submittedName>
</protein>
<dbReference type="Proteomes" id="UP001597221">
    <property type="component" value="Unassembled WGS sequence"/>
</dbReference>
<evidence type="ECO:0000313" key="5">
    <source>
        <dbReference type="Proteomes" id="UP001597221"/>
    </source>
</evidence>
<name>A0ABW4HUU4_9BACI</name>
<dbReference type="InterPro" id="IPR018911">
    <property type="entry name" value="Gmad2_Ig-like_dom"/>
</dbReference>
<accession>A0ABW4HUU4</accession>
<proteinExistence type="predicted"/>
<evidence type="ECO:0000256" key="1">
    <source>
        <dbReference type="SAM" id="MobiDB-lite"/>
    </source>
</evidence>
<dbReference type="EMBL" id="JBHUDE010000156">
    <property type="protein sequence ID" value="MFD1609404.1"/>
    <property type="molecule type" value="Genomic_DNA"/>
</dbReference>
<dbReference type="PROSITE" id="PS51257">
    <property type="entry name" value="PROKAR_LIPOPROTEIN"/>
    <property type="match status" value="1"/>
</dbReference>
<evidence type="ECO:0000256" key="2">
    <source>
        <dbReference type="SAM" id="SignalP"/>
    </source>
</evidence>
<organism evidence="4 5">
    <name type="scientific">Oceanobacillus luteolus</name>
    <dbReference type="NCBI Taxonomy" id="1274358"/>
    <lineage>
        <taxon>Bacteria</taxon>
        <taxon>Bacillati</taxon>
        <taxon>Bacillota</taxon>
        <taxon>Bacilli</taxon>
        <taxon>Bacillales</taxon>
        <taxon>Bacillaceae</taxon>
        <taxon>Oceanobacillus</taxon>
    </lineage>
</organism>
<dbReference type="Pfam" id="PF10648">
    <property type="entry name" value="Gmad2"/>
    <property type="match status" value="1"/>
</dbReference>
<keyword evidence="2" id="KW-0732">Signal</keyword>
<feature type="signal peptide" evidence="2">
    <location>
        <begin position="1"/>
        <end position="20"/>
    </location>
</feature>
<feature type="chain" id="PRO_5045497668" evidence="2">
    <location>
        <begin position="21"/>
        <end position="184"/>
    </location>
</feature>
<evidence type="ECO:0000313" key="4">
    <source>
        <dbReference type="EMBL" id="MFD1609404.1"/>
    </source>
</evidence>
<evidence type="ECO:0000259" key="3">
    <source>
        <dbReference type="Pfam" id="PF10648"/>
    </source>
</evidence>